<organism evidence="3 4">
    <name type="scientific">Ruminiclostridium hungatei</name>
    <name type="common">Clostridium hungatei</name>
    <dbReference type="NCBI Taxonomy" id="48256"/>
    <lineage>
        <taxon>Bacteria</taxon>
        <taxon>Bacillati</taxon>
        <taxon>Bacillota</taxon>
        <taxon>Clostridia</taxon>
        <taxon>Eubacteriales</taxon>
        <taxon>Oscillospiraceae</taxon>
        <taxon>Ruminiclostridium</taxon>
    </lineage>
</organism>
<evidence type="ECO:0000313" key="4">
    <source>
        <dbReference type="Proteomes" id="UP000191554"/>
    </source>
</evidence>
<feature type="domain" description="HD-GYP" evidence="2">
    <location>
        <begin position="108"/>
        <end position="304"/>
    </location>
</feature>
<dbReference type="Gene3D" id="1.10.3210.10">
    <property type="entry name" value="Hypothetical protein af1432"/>
    <property type="match status" value="1"/>
</dbReference>
<dbReference type="AlphaFoldDB" id="A0A1V4SRJ8"/>
<reference evidence="3 4" key="1">
    <citation type="submission" date="2017-03" db="EMBL/GenBank/DDBJ databases">
        <title>Genome sequence of Clostridium hungatei DSM 14427.</title>
        <authorList>
            <person name="Poehlein A."/>
            <person name="Daniel R."/>
        </authorList>
    </citation>
    <scope>NUCLEOTIDE SEQUENCE [LARGE SCALE GENOMIC DNA]</scope>
    <source>
        <strain evidence="3 4">DSM 14427</strain>
    </source>
</reference>
<dbReference type="PANTHER" id="PTHR43155">
    <property type="entry name" value="CYCLIC DI-GMP PHOSPHODIESTERASE PA4108-RELATED"/>
    <property type="match status" value="1"/>
</dbReference>
<feature type="domain" description="HD" evidence="1">
    <location>
        <begin position="130"/>
        <end position="253"/>
    </location>
</feature>
<dbReference type="CDD" id="cd00077">
    <property type="entry name" value="HDc"/>
    <property type="match status" value="1"/>
</dbReference>
<dbReference type="InterPro" id="IPR006675">
    <property type="entry name" value="HDIG_dom"/>
</dbReference>
<dbReference type="SUPFAM" id="SSF109604">
    <property type="entry name" value="HD-domain/PDEase-like"/>
    <property type="match status" value="1"/>
</dbReference>
<dbReference type="Proteomes" id="UP000191554">
    <property type="component" value="Unassembled WGS sequence"/>
</dbReference>
<dbReference type="InterPro" id="IPR006674">
    <property type="entry name" value="HD_domain"/>
</dbReference>
<accession>A0A1V4SRJ8</accession>
<dbReference type="PROSITE" id="PS51832">
    <property type="entry name" value="HD_GYP"/>
    <property type="match status" value="1"/>
</dbReference>
<dbReference type="InterPro" id="IPR003607">
    <property type="entry name" value="HD/PDEase_dom"/>
</dbReference>
<dbReference type="SMART" id="SM00471">
    <property type="entry name" value="HDc"/>
    <property type="match status" value="1"/>
</dbReference>
<proteinExistence type="predicted"/>
<name>A0A1V4SRJ8_RUMHU</name>
<dbReference type="PANTHER" id="PTHR43155:SF2">
    <property type="entry name" value="CYCLIC DI-GMP PHOSPHODIESTERASE PA4108"/>
    <property type="match status" value="1"/>
</dbReference>
<dbReference type="GO" id="GO:0071111">
    <property type="term" value="F:cyclic-guanylate-specific phosphodiesterase activity"/>
    <property type="evidence" value="ECO:0007669"/>
    <property type="project" value="UniProtKB-EC"/>
</dbReference>
<keyword evidence="4" id="KW-1185">Reference proteome</keyword>
<evidence type="ECO:0000259" key="2">
    <source>
        <dbReference type="PROSITE" id="PS51832"/>
    </source>
</evidence>
<dbReference type="RefSeq" id="WP_080062816.1">
    <property type="nucleotide sequence ID" value="NZ_MZGX01000002.1"/>
</dbReference>
<dbReference type="InterPro" id="IPR037522">
    <property type="entry name" value="HD_GYP_dom"/>
</dbReference>
<dbReference type="EMBL" id="MZGX01000002">
    <property type="protein sequence ID" value="OPX45847.1"/>
    <property type="molecule type" value="Genomic_DNA"/>
</dbReference>
<gene>
    <name evidence="3" type="primary">rpfG_2</name>
    <name evidence="3" type="ORF">CLHUN_03200</name>
</gene>
<dbReference type="PROSITE" id="PS51831">
    <property type="entry name" value="HD"/>
    <property type="match status" value="1"/>
</dbReference>
<dbReference type="STRING" id="48256.CLHUN_03200"/>
<evidence type="ECO:0000313" key="3">
    <source>
        <dbReference type="EMBL" id="OPX45847.1"/>
    </source>
</evidence>
<protein>
    <submittedName>
        <fullName evidence="3">Cyclic di-GMP phosphodiesterase response regulator RpfG</fullName>
        <ecNumber evidence="3">3.1.4.52</ecNumber>
    </submittedName>
</protein>
<comment type="caution">
    <text evidence="3">The sequence shown here is derived from an EMBL/GenBank/DDBJ whole genome shotgun (WGS) entry which is preliminary data.</text>
</comment>
<sequence>MSIITIDLMHTGEGHVLAEDIYNSHGALLVAAYTTLNRYIIDRFHEFGIQSLRVFDPEALSEERRALKSFEKQYRNKVLETKELIREVIFSRKLDNSRLDRLAGWIESEVRENRYIIGCLSAIRKFDEYTYCHSLNVAYYSSLAGRWMNLSPSDMDNIIKAGLLHDIGKIRVPREILNKKGRLLPEEYEAIKKHSIYGFNMLEGATKLHDSVKKAVLMHHEREDGSGYPMGHSGEDIQLGAKIIAVADVYDAMTSERVYGKKHTPFEAFEMFMTDGMEQFDREVAATFIERIIPCYVGAKAVLNTKETGEVVYIPNHSITRPVVRLENGYIDLNSSKEYEITSVYF</sequence>
<dbReference type="EC" id="3.1.4.52" evidence="3"/>
<keyword evidence="3" id="KW-0378">Hydrolase</keyword>
<dbReference type="Pfam" id="PF13487">
    <property type="entry name" value="HD_5"/>
    <property type="match status" value="1"/>
</dbReference>
<dbReference type="NCBIfam" id="TIGR00277">
    <property type="entry name" value="HDIG"/>
    <property type="match status" value="1"/>
</dbReference>
<evidence type="ECO:0000259" key="1">
    <source>
        <dbReference type="PROSITE" id="PS51831"/>
    </source>
</evidence>
<dbReference type="OrthoDB" id="9804747at2"/>